<dbReference type="PaxDb" id="2903-EOD05385"/>
<evidence type="ECO:0000313" key="2">
    <source>
        <dbReference type="Proteomes" id="UP000013827"/>
    </source>
</evidence>
<dbReference type="KEGG" id="ehx:EMIHUDRAFT_199076"/>
<sequence>MLDVGTPAEPWIHRRLGLSVFNDTAPGDALIFTPNTSCEAAYMLPLCVDATATPCNGGLLSEQLTIDMQLTIPPFEYHLCWLRGPLSDDQSEWSTTLARLVPVLARVVTALNFFPEAEAGCEAVPISYAEISCPCVANVSGCTSPLAVNYNSNATVDDGTCIFPDGCTNSTALNYSPNATNDDGSCIPNIRGCTASSAANYNSQATVNDGSCEFPVFGCTNTSEM</sequence>
<dbReference type="AlphaFoldDB" id="A0A0D3I2A0"/>
<dbReference type="GeneID" id="17251568"/>
<accession>A0A0D3I2A0</accession>
<organism evidence="1 2">
    <name type="scientific">Emiliania huxleyi (strain CCMP1516)</name>
    <dbReference type="NCBI Taxonomy" id="280463"/>
    <lineage>
        <taxon>Eukaryota</taxon>
        <taxon>Haptista</taxon>
        <taxon>Haptophyta</taxon>
        <taxon>Prymnesiophyceae</taxon>
        <taxon>Isochrysidales</taxon>
        <taxon>Noelaerhabdaceae</taxon>
        <taxon>Emiliania</taxon>
    </lineage>
</organism>
<reference evidence="1" key="2">
    <citation type="submission" date="2024-10" db="UniProtKB">
        <authorList>
            <consortium name="EnsemblProtists"/>
        </authorList>
    </citation>
    <scope>IDENTIFICATION</scope>
</reference>
<name>A0A0D3I2A0_EMIH1</name>
<dbReference type="RefSeq" id="XP_005757814.1">
    <property type="nucleotide sequence ID" value="XM_005757757.1"/>
</dbReference>
<dbReference type="EnsemblProtists" id="EOD05385">
    <property type="protein sequence ID" value="EOD05385"/>
    <property type="gene ID" value="EMIHUDRAFT_199076"/>
</dbReference>
<keyword evidence="2" id="KW-1185">Reference proteome</keyword>
<evidence type="ECO:0000313" key="1">
    <source>
        <dbReference type="EnsemblProtists" id="EOD05385"/>
    </source>
</evidence>
<proteinExistence type="predicted"/>
<dbReference type="HOGENOM" id="CLU_1231836_0_0_1"/>
<reference evidence="2" key="1">
    <citation type="journal article" date="2013" name="Nature">
        <title>Pan genome of the phytoplankton Emiliania underpins its global distribution.</title>
        <authorList>
            <person name="Read B.A."/>
            <person name="Kegel J."/>
            <person name="Klute M.J."/>
            <person name="Kuo A."/>
            <person name="Lefebvre S.C."/>
            <person name="Maumus F."/>
            <person name="Mayer C."/>
            <person name="Miller J."/>
            <person name="Monier A."/>
            <person name="Salamov A."/>
            <person name="Young J."/>
            <person name="Aguilar M."/>
            <person name="Claverie J.M."/>
            <person name="Frickenhaus S."/>
            <person name="Gonzalez K."/>
            <person name="Herman E.K."/>
            <person name="Lin Y.C."/>
            <person name="Napier J."/>
            <person name="Ogata H."/>
            <person name="Sarno A.F."/>
            <person name="Shmutz J."/>
            <person name="Schroeder D."/>
            <person name="de Vargas C."/>
            <person name="Verret F."/>
            <person name="von Dassow P."/>
            <person name="Valentin K."/>
            <person name="Van de Peer Y."/>
            <person name="Wheeler G."/>
            <person name="Dacks J.B."/>
            <person name="Delwiche C.F."/>
            <person name="Dyhrman S.T."/>
            <person name="Glockner G."/>
            <person name="John U."/>
            <person name="Richards T."/>
            <person name="Worden A.Z."/>
            <person name="Zhang X."/>
            <person name="Grigoriev I.V."/>
            <person name="Allen A.E."/>
            <person name="Bidle K."/>
            <person name="Borodovsky M."/>
            <person name="Bowler C."/>
            <person name="Brownlee C."/>
            <person name="Cock J.M."/>
            <person name="Elias M."/>
            <person name="Gladyshev V.N."/>
            <person name="Groth M."/>
            <person name="Guda C."/>
            <person name="Hadaegh A."/>
            <person name="Iglesias-Rodriguez M.D."/>
            <person name="Jenkins J."/>
            <person name="Jones B.M."/>
            <person name="Lawson T."/>
            <person name="Leese F."/>
            <person name="Lindquist E."/>
            <person name="Lobanov A."/>
            <person name="Lomsadze A."/>
            <person name="Malik S.B."/>
            <person name="Marsh M.E."/>
            <person name="Mackinder L."/>
            <person name="Mock T."/>
            <person name="Mueller-Roeber B."/>
            <person name="Pagarete A."/>
            <person name="Parker M."/>
            <person name="Probert I."/>
            <person name="Quesneville H."/>
            <person name="Raines C."/>
            <person name="Rensing S.A."/>
            <person name="Riano-Pachon D.M."/>
            <person name="Richier S."/>
            <person name="Rokitta S."/>
            <person name="Shiraiwa Y."/>
            <person name="Soanes D.M."/>
            <person name="van der Giezen M."/>
            <person name="Wahlund T.M."/>
            <person name="Williams B."/>
            <person name="Wilson W."/>
            <person name="Wolfe G."/>
            <person name="Wurch L.L."/>
        </authorList>
    </citation>
    <scope>NUCLEOTIDE SEQUENCE</scope>
</reference>
<protein>
    <submittedName>
        <fullName evidence="1">Uncharacterized protein</fullName>
    </submittedName>
</protein>
<dbReference type="Proteomes" id="UP000013827">
    <property type="component" value="Unassembled WGS sequence"/>
</dbReference>